<dbReference type="KEGG" id="nph:NP_3624A"/>
<feature type="transmembrane region" description="Helical" evidence="6">
    <location>
        <begin position="463"/>
        <end position="487"/>
    </location>
</feature>
<evidence type="ECO:0000256" key="3">
    <source>
        <dbReference type="ARBA" id="ARBA00022692"/>
    </source>
</evidence>
<keyword evidence="2" id="KW-1003">Cell membrane</keyword>
<keyword evidence="4 6" id="KW-1133">Transmembrane helix</keyword>
<evidence type="ECO:0000256" key="4">
    <source>
        <dbReference type="ARBA" id="ARBA00022989"/>
    </source>
</evidence>
<protein>
    <submittedName>
        <fullName evidence="7">Probable RfbX family transport protein</fullName>
    </submittedName>
</protein>
<name>A0A1U7EXJ8_NATPD</name>
<sequence>MSEQRKSRRASLATIVRGGSLYTVGKVVSDVGEFLLHLLVSRWLGAGLYGLFAYGKTLVFTALLLTNLGSDKSIVRYLPKYESNPEKRRFVLALAWVTSLGGGFAVASGLFVFAPTVAGVTLDQPGFVPVLRLFAVVLFVDTAANLLYATFRALEVIEYEVLSKRLLKPVLRVLAVGSAVLIGGTIYSVVVAMVVASVATLAVAGYLFVTRLEIRPRLRSPAGTRETVRDYYNYSLPLTAKDAGTVMQSRVDVLMVGVFLSSTAVGVYNVSVLLASVLYVPLLAANQLFAPVISRLQSQGRTADMQAIYRAVTRWIFTASLFFAAVLVVFRVELLGLFGPEFTAGTTVLVLFVGAQLCNAAVGPSGDLLMMTDHQYAVMLNEWVFGVANVVLTVVFIQFFGFVGAALASAGVLLARNLTKLTEVWYLERMQPYGRAFGKPLAAGGVAAAGMVGTHAATAAAGFGAWTGVAVGVAVGIGLYAGGLWMAGFEEVDYELYAQLVGSGQ</sequence>
<dbReference type="PANTHER" id="PTHR30250">
    <property type="entry name" value="PST FAMILY PREDICTED COLANIC ACID TRANSPORTER"/>
    <property type="match status" value="1"/>
</dbReference>
<evidence type="ECO:0000256" key="6">
    <source>
        <dbReference type="SAM" id="Phobius"/>
    </source>
</evidence>
<dbReference type="RefSeq" id="WP_011323523.1">
    <property type="nucleotide sequence ID" value="NC_007426.1"/>
</dbReference>
<feature type="transmembrane region" description="Helical" evidence="6">
    <location>
        <begin position="90"/>
        <end position="113"/>
    </location>
</feature>
<dbReference type="CDD" id="cd13128">
    <property type="entry name" value="MATE_Wzx_like"/>
    <property type="match status" value="1"/>
</dbReference>
<organism evidence="7 8">
    <name type="scientific">Natronomonas pharaonis (strain ATCC 35678 / DSM 2160 / CIP 103997 / JCM 8858 / NBRC 14720 / NCIMB 2260 / Gabara)</name>
    <name type="common">Halobacterium pharaonis</name>
    <dbReference type="NCBI Taxonomy" id="348780"/>
    <lineage>
        <taxon>Archaea</taxon>
        <taxon>Methanobacteriati</taxon>
        <taxon>Methanobacteriota</taxon>
        <taxon>Stenosarchaea group</taxon>
        <taxon>Halobacteria</taxon>
        <taxon>Halobacteriales</taxon>
        <taxon>Natronomonadaceae</taxon>
        <taxon>Natronomonas</taxon>
    </lineage>
</organism>
<keyword evidence="8" id="KW-1185">Reference proteome</keyword>
<dbReference type="InterPro" id="IPR050833">
    <property type="entry name" value="Poly_Biosynth_Transport"/>
</dbReference>
<evidence type="ECO:0000256" key="1">
    <source>
        <dbReference type="ARBA" id="ARBA00004651"/>
    </source>
</evidence>
<feature type="transmembrane region" description="Helical" evidence="6">
    <location>
        <begin position="383"/>
        <end position="415"/>
    </location>
</feature>
<dbReference type="EnsemblBacteria" id="CAI49903">
    <property type="protein sequence ID" value="CAI49903"/>
    <property type="gene ID" value="NP_3624A"/>
</dbReference>
<feature type="transmembrane region" description="Helical" evidence="6">
    <location>
        <begin position="436"/>
        <end position="457"/>
    </location>
</feature>
<feature type="transmembrane region" description="Helical" evidence="6">
    <location>
        <begin position="253"/>
        <end position="279"/>
    </location>
</feature>
<dbReference type="GeneID" id="3703345"/>
<gene>
    <name evidence="7" type="primary">tp56</name>
    <name evidence="7" type="ordered locus">NP_3624A</name>
</gene>
<comment type="subcellular location">
    <subcellularLocation>
        <location evidence="1">Cell membrane</location>
        <topology evidence="1">Multi-pass membrane protein</topology>
    </subcellularLocation>
</comment>
<dbReference type="eggNOG" id="arCOG02209">
    <property type="taxonomic scope" value="Archaea"/>
</dbReference>
<evidence type="ECO:0000256" key="2">
    <source>
        <dbReference type="ARBA" id="ARBA00022475"/>
    </source>
</evidence>
<feature type="transmembrane region" description="Helical" evidence="6">
    <location>
        <begin position="166"/>
        <end position="183"/>
    </location>
</feature>
<dbReference type="GO" id="GO:0005886">
    <property type="term" value="C:plasma membrane"/>
    <property type="evidence" value="ECO:0007669"/>
    <property type="project" value="UniProtKB-SubCell"/>
</dbReference>
<feature type="transmembrane region" description="Helical" evidence="6">
    <location>
        <begin position="133"/>
        <end position="154"/>
    </location>
</feature>
<dbReference type="EMBL" id="CR936257">
    <property type="protein sequence ID" value="CAI49903.1"/>
    <property type="molecule type" value="Genomic_DNA"/>
</dbReference>
<evidence type="ECO:0000313" key="8">
    <source>
        <dbReference type="Proteomes" id="UP000002698"/>
    </source>
</evidence>
<dbReference type="InterPro" id="IPR002797">
    <property type="entry name" value="Polysacc_synth"/>
</dbReference>
<evidence type="ECO:0000256" key="5">
    <source>
        <dbReference type="ARBA" id="ARBA00023136"/>
    </source>
</evidence>
<keyword evidence="3 6" id="KW-0812">Transmembrane</keyword>
<evidence type="ECO:0000313" key="7">
    <source>
        <dbReference type="EMBL" id="CAI49903.1"/>
    </source>
</evidence>
<dbReference type="Pfam" id="PF01943">
    <property type="entry name" value="Polysacc_synt"/>
    <property type="match status" value="1"/>
</dbReference>
<dbReference type="OrthoDB" id="19148at2157"/>
<dbReference type="HOGENOM" id="CLU_022017_5_1_2"/>
<dbReference type="STRING" id="348780.NP_3624A"/>
<feature type="transmembrane region" description="Helical" evidence="6">
    <location>
        <begin position="312"/>
        <end position="330"/>
    </location>
</feature>
<dbReference type="AlphaFoldDB" id="A0A1U7EXJ8"/>
<feature type="transmembrane region" description="Helical" evidence="6">
    <location>
        <begin position="342"/>
        <end position="363"/>
    </location>
</feature>
<feature type="transmembrane region" description="Helical" evidence="6">
    <location>
        <begin position="46"/>
        <end position="69"/>
    </location>
</feature>
<dbReference type="Proteomes" id="UP000002698">
    <property type="component" value="Chromosome"/>
</dbReference>
<feature type="transmembrane region" description="Helical" evidence="6">
    <location>
        <begin position="189"/>
        <end position="209"/>
    </location>
</feature>
<feature type="transmembrane region" description="Helical" evidence="6">
    <location>
        <begin position="21"/>
        <end position="40"/>
    </location>
</feature>
<proteinExistence type="predicted"/>
<accession>A0A1U7EXJ8</accession>
<keyword evidence="5 6" id="KW-0472">Membrane</keyword>
<reference evidence="7 8" key="1">
    <citation type="journal article" date="2005" name="Genome Res.">
        <title>Living with two extremes: conclusions from the genome sequence of Natronomonas pharaonis.</title>
        <authorList>
            <person name="Falb M."/>
            <person name="Pfeiffer F."/>
            <person name="Palm P."/>
            <person name="Rodewald K."/>
            <person name="Hickmann V."/>
            <person name="Tittor J."/>
            <person name="Oesterhelt D."/>
        </authorList>
    </citation>
    <scope>NUCLEOTIDE SEQUENCE [LARGE SCALE GENOMIC DNA]</scope>
    <source>
        <strain evidence="8">ATCC 35678 / DSM 2160 / CIP 103997 / JCM 8858 / NBRC 14720 / NCIMB 2260 / Gabara</strain>
    </source>
</reference>
<dbReference type="PANTHER" id="PTHR30250:SF27">
    <property type="entry name" value="POLYSACCHARIDE BIOSYNTHESIS PROTEIN"/>
    <property type="match status" value="1"/>
</dbReference>